<reference evidence="3" key="3">
    <citation type="submission" date="2025-08" db="UniProtKB">
        <authorList>
            <consortium name="RefSeq"/>
        </authorList>
    </citation>
    <scope>IDENTIFICATION</scope>
    <source>
        <strain evidence="3">NI907</strain>
    </source>
</reference>
<dbReference type="AlphaFoldDB" id="A0A6P8AQY4"/>
<sequence length="170" mass="19128">MIHSAEITTPRCSPVPSSCPYGSAHPDHLLARLANIPTNTTQKSLEQMATIPRQIDCHGAAYGGTDIALPMYLLSLQREATCSIMSGTFCPRSFIVSSRLMSLDKVNPQDRLPMLQSYRFTMIPGLFRARCSSHTRQPRLHRCGDCRQRQQHQMSSMPEIRKNHADYAIL</sequence>
<evidence type="ECO:0000313" key="2">
    <source>
        <dbReference type="Proteomes" id="UP000515153"/>
    </source>
</evidence>
<keyword evidence="2" id="KW-1185">Reference proteome</keyword>
<reference evidence="3" key="2">
    <citation type="submission" date="2019-10" db="EMBL/GenBank/DDBJ databases">
        <authorList>
            <consortium name="NCBI Genome Project"/>
        </authorList>
    </citation>
    <scope>NUCLEOTIDE SEQUENCE</scope>
    <source>
        <strain evidence="3">NI907</strain>
    </source>
</reference>
<protein>
    <submittedName>
        <fullName evidence="3">Uncharacterized protein</fullName>
    </submittedName>
</protein>
<gene>
    <name evidence="3" type="ORF">PgNI_11926</name>
</gene>
<dbReference type="GeneID" id="41966789"/>
<name>A0A6P8AQY4_PYRGI</name>
<evidence type="ECO:0000256" key="1">
    <source>
        <dbReference type="SAM" id="MobiDB-lite"/>
    </source>
</evidence>
<evidence type="ECO:0000313" key="3">
    <source>
        <dbReference type="RefSeq" id="XP_030977321.1"/>
    </source>
</evidence>
<dbReference type="Proteomes" id="UP000515153">
    <property type="component" value="Unplaced"/>
</dbReference>
<reference evidence="3" key="1">
    <citation type="journal article" date="2019" name="Mol. Biol. Evol.">
        <title>Blast fungal genomes show frequent chromosomal changes, gene gains and losses, and effector gene turnover.</title>
        <authorList>
            <person name="Gomez Luciano L.B."/>
            <person name="Jason Tsai I."/>
            <person name="Chuma I."/>
            <person name="Tosa Y."/>
            <person name="Chen Y.H."/>
            <person name="Li J.Y."/>
            <person name="Li M.Y."/>
            <person name="Jade Lu M.Y."/>
            <person name="Nakayashiki H."/>
            <person name="Li W.H."/>
        </authorList>
    </citation>
    <scope>NUCLEOTIDE SEQUENCE</scope>
    <source>
        <strain evidence="3">NI907</strain>
    </source>
</reference>
<organism evidence="2 3">
    <name type="scientific">Pyricularia grisea</name>
    <name type="common">Crabgrass-specific blast fungus</name>
    <name type="synonym">Magnaporthe grisea</name>
    <dbReference type="NCBI Taxonomy" id="148305"/>
    <lineage>
        <taxon>Eukaryota</taxon>
        <taxon>Fungi</taxon>
        <taxon>Dikarya</taxon>
        <taxon>Ascomycota</taxon>
        <taxon>Pezizomycotina</taxon>
        <taxon>Sordariomycetes</taxon>
        <taxon>Sordariomycetidae</taxon>
        <taxon>Magnaporthales</taxon>
        <taxon>Pyriculariaceae</taxon>
        <taxon>Pyricularia</taxon>
    </lineage>
</organism>
<feature type="region of interest" description="Disordered" evidence="1">
    <location>
        <begin position="151"/>
        <end position="170"/>
    </location>
</feature>
<accession>A0A6P8AQY4</accession>
<feature type="compositionally biased region" description="Basic and acidic residues" evidence="1">
    <location>
        <begin position="159"/>
        <end position="170"/>
    </location>
</feature>
<dbReference type="RefSeq" id="XP_030977321.1">
    <property type="nucleotide sequence ID" value="XM_031131884.1"/>
</dbReference>
<feature type="non-terminal residue" evidence="3">
    <location>
        <position position="170"/>
    </location>
</feature>
<proteinExistence type="predicted"/>
<dbReference type="KEGG" id="pgri:PgNI_11926"/>